<comment type="similarity">
    <text evidence="1">Belongs to the eukaryotic mitochondrial porin (TC 1.B.8.1) family.</text>
</comment>
<dbReference type="InterPro" id="IPR001925">
    <property type="entry name" value="Porin_Euk"/>
</dbReference>
<dbReference type="Pfam" id="PF01459">
    <property type="entry name" value="Porin_3"/>
    <property type="match status" value="1"/>
</dbReference>
<reference evidence="2" key="1">
    <citation type="submission" date="2020-09" db="EMBL/GenBank/DDBJ databases">
        <title>Genome-Enabled Discovery of Anthraquinone Biosynthesis in Senna tora.</title>
        <authorList>
            <person name="Kang S.-H."/>
            <person name="Pandey R.P."/>
            <person name="Lee C.-M."/>
            <person name="Sim J.-S."/>
            <person name="Jeong J.-T."/>
            <person name="Choi B.-S."/>
            <person name="Jung M."/>
            <person name="Ginzburg D."/>
            <person name="Zhao K."/>
            <person name="Won S.Y."/>
            <person name="Oh T.-J."/>
            <person name="Yu Y."/>
            <person name="Kim N.-H."/>
            <person name="Lee O.R."/>
            <person name="Lee T.-H."/>
            <person name="Bashyal P."/>
            <person name="Kim T.-S."/>
            <person name="Lee W.-H."/>
            <person name="Kawkins C."/>
            <person name="Kim C.-K."/>
            <person name="Kim J.S."/>
            <person name="Ahn B.O."/>
            <person name="Rhee S.Y."/>
            <person name="Sohng J.K."/>
        </authorList>
    </citation>
    <scope>NUCLEOTIDE SEQUENCE</scope>
    <source>
        <tissue evidence="2">Leaf</tissue>
    </source>
</reference>
<evidence type="ECO:0000313" key="3">
    <source>
        <dbReference type="Proteomes" id="UP000634136"/>
    </source>
</evidence>
<gene>
    <name evidence="2" type="ORF">G2W53_020560</name>
</gene>
<dbReference type="InterPro" id="IPR023614">
    <property type="entry name" value="Porin_dom_sf"/>
</dbReference>
<protein>
    <submittedName>
        <fullName evidence="2">Mitochondrial outer membrane protein porin of 36 kDa</fullName>
    </submittedName>
</protein>
<proteinExistence type="inferred from homology"/>
<sequence>MVEGPGFFSDIGKKTRDLLYKDYQNDKFSILLYPAPEISITSAAIRKGRKFLPAGSFELKKNDFTTDMKMDTNSNLLTRITYDEPAFGVKTKLSFIVPNHKSGKLKLKYQHQYAGIMASTGLTARPIVSFSGVVGNDVVSVGAEVVYDAAGGNLAKYNTGLNFTHSGFIGSLILEDKCDSLKAFYYCTLNPMTKTAVGGELWHKFSNNENTLVFGAQHTVSPMTFVKARLNNYGMVGLMFVQDRTAKLRIIMSVQGDLTAAEEPKIGLALSLKP</sequence>
<dbReference type="Gene3D" id="2.40.160.10">
    <property type="entry name" value="Porin"/>
    <property type="match status" value="1"/>
</dbReference>
<evidence type="ECO:0000313" key="2">
    <source>
        <dbReference type="EMBL" id="KAF7829396.1"/>
    </source>
</evidence>
<keyword evidence="3" id="KW-1185">Reference proteome</keyword>
<dbReference type="EMBL" id="JAAIUW010000006">
    <property type="protein sequence ID" value="KAF7829396.1"/>
    <property type="molecule type" value="Genomic_DNA"/>
</dbReference>
<dbReference type="AlphaFoldDB" id="A0A834TZG8"/>
<accession>A0A834TZG8</accession>
<dbReference type="Proteomes" id="UP000634136">
    <property type="component" value="Unassembled WGS sequence"/>
</dbReference>
<dbReference type="OrthoDB" id="7827681at2759"/>
<dbReference type="GO" id="GO:0008308">
    <property type="term" value="F:voltage-gated monoatomic anion channel activity"/>
    <property type="evidence" value="ECO:0007669"/>
    <property type="project" value="InterPro"/>
</dbReference>
<dbReference type="PANTHER" id="PTHR11743:SF70">
    <property type="entry name" value="GH26960P-RELATED"/>
    <property type="match status" value="1"/>
</dbReference>
<dbReference type="PANTHER" id="PTHR11743">
    <property type="entry name" value="VOLTAGE-DEPENDENT ANION-SELECTIVE CHANNEL"/>
    <property type="match status" value="1"/>
</dbReference>
<dbReference type="CDD" id="cd07306">
    <property type="entry name" value="Porin3_VDAC"/>
    <property type="match status" value="1"/>
</dbReference>
<evidence type="ECO:0000256" key="1">
    <source>
        <dbReference type="ARBA" id="ARBA00009624"/>
    </source>
</evidence>
<organism evidence="2 3">
    <name type="scientific">Senna tora</name>
    <dbReference type="NCBI Taxonomy" id="362788"/>
    <lineage>
        <taxon>Eukaryota</taxon>
        <taxon>Viridiplantae</taxon>
        <taxon>Streptophyta</taxon>
        <taxon>Embryophyta</taxon>
        <taxon>Tracheophyta</taxon>
        <taxon>Spermatophyta</taxon>
        <taxon>Magnoliopsida</taxon>
        <taxon>eudicotyledons</taxon>
        <taxon>Gunneridae</taxon>
        <taxon>Pentapetalae</taxon>
        <taxon>rosids</taxon>
        <taxon>fabids</taxon>
        <taxon>Fabales</taxon>
        <taxon>Fabaceae</taxon>
        <taxon>Caesalpinioideae</taxon>
        <taxon>Cassia clade</taxon>
        <taxon>Senna</taxon>
    </lineage>
</organism>
<name>A0A834TZG8_9FABA</name>
<comment type="caution">
    <text evidence="2">The sequence shown here is derived from an EMBL/GenBank/DDBJ whole genome shotgun (WGS) entry which is preliminary data.</text>
</comment>
<dbReference type="InterPro" id="IPR027246">
    <property type="entry name" value="Porin_Euk/Tom40"/>
</dbReference>
<dbReference type="GO" id="GO:0005741">
    <property type="term" value="C:mitochondrial outer membrane"/>
    <property type="evidence" value="ECO:0007669"/>
    <property type="project" value="InterPro"/>
</dbReference>